<evidence type="ECO:0000313" key="7">
    <source>
        <dbReference type="EMBL" id="HJC49722.1"/>
    </source>
</evidence>
<dbReference type="GO" id="GO:0003677">
    <property type="term" value="F:DNA binding"/>
    <property type="evidence" value="ECO:0007669"/>
    <property type="project" value="InterPro"/>
</dbReference>
<evidence type="ECO:0000256" key="1">
    <source>
        <dbReference type="ARBA" id="ARBA00018672"/>
    </source>
</evidence>
<dbReference type="AlphaFoldDB" id="A0A9D2T7V0"/>
<feature type="domain" description="Response regulatory" evidence="6">
    <location>
        <begin position="3"/>
        <end position="128"/>
    </location>
</feature>
<evidence type="ECO:0000256" key="2">
    <source>
        <dbReference type="ARBA" id="ARBA00022490"/>
    </source>
</evidence>
<dbReference type="PANTHER" id="PTHR37299:SF3">
    <property type="entry name" value="STAGE 0 SPORULATION PROTEIN A HOMOLOG"/>
    <property type="match status" value="1"/>
</dbReference>
<dbReference type="Pfam" id="PF00072">
    <property type="entry name" value="Response_reg"/>
    <property type="match status" value="1"/>
</dbReference>
<dbReference type="InterPro" id="IPR001789">
    <property type="entry name" value="Sig_transdc_resp-reg_receiver"/>
</dbReference>
<dbReference type="Proteomes" id="UP000823904">
    <property type="component" value="Unassembled WGS sequence"/>
</dbReference>
<dbReference type="PANTHER" id="PTHR37299">
    <property type="entry name" value="TRANSCRIPTIONAL REGULATOR-RELATED"/>
    <property type="match status" value="1"/>
</dbReference>
<keyword evidence="5" id="KW-0597">Phosphoprotein</keyword>
<accession>A0A9D2T7V0</accession>
<dbReference type="PROSITE" id="PS50110">
    <property type="entry name" value="RESPONSE_REGULATORY"/>
    <property type="match status" value="1"/>
</dbReference>
<dbReference type="EMBL" id="DWWD01000020">
    <property type="protein sequence ID" value="HJC49722.1"/>
    <property type="molecule type" value="Genomic_DNA"/>
</dbReference>
<organism evidence="7 8">
    <name type="scientific">Candidatus Anaerostipes avistercoris</name>
    <dbReference type="NCBI Taxonomy" id="2838462"/>
    <lineage>
        <taxon>Bacteria</taxon>
        <taxon>Bacillati</taxon>
        <taxon>Bacillota</taxon>
        <taxon>Clostridia</taxon>
        <taxon>Lachnospirales</taxon>
        <taxon>Lachnospiraceae</taxon>
        <taxon>Anaerostipes</taxon>
    </lineage>
</organism>
<evidence type="ECO:0000256" key="3">
    <source>
        <dbReference type="ARBA" id="ARBA00023012"/>
    </source>
</evidence>
<reference evidence="7" key="1">
    <citation type="journal article" date="2021" name="PeerJ">
        <title>Extensive microbial diversity within the chicken gut microbiome revealed by metagenomics and culture.</title>
        <authorList>
            <person name="Gilroy R."/>
            <person name="Ravi A."/>
            <person name="Getino M."/>
            <person name="Pursley I."/>
            <person name="Horton D.L."/>
            <person name="Alikhan N.F."/>
            <person name="Baker D."/>
            <person name="Gharbi K."/>
            <person name="Hall N."/>
            <person name="Watson M."/>
            <person name="Adriaenssens E.M."/>
            <person name="Foster-Nyarko E."/>
            <person name="Jarju S."/>
            <person name="Secka A."/>
            <person name="Antonio M."/>
            <person name="Oren A."/>
            <person name="Chaudhuri R.R."/>
            <person name="La Ragione R."/>
            <person name="Hildebrand F."/>
            <person name="Pallen M.J."/>
        </authorList>
    </citation>
    <scope>NUCLEOTIDE SEQUENCE</scope>
    <source>
        <strain evidence="7">ChiSjej3B21-8574</strain>
    </source>
</reference>
<gene>
    <name evidence="7" type="ORF">H9754_03940</name>
</gene>
<evidence type="ECO:0000256" key="5">
    <source>
        <dbReference type="PROSITE-ProRule" id="PRU00169"/>
    </source>
</evidence>
<name>A0A9D2T7V0_9FIRM</name>
<keyword evidence="3" id="KW-0902">Two-component regulatory system</keyword>
<reference evidence="7" key="2">
    <citation type="submission" date="2021-04" db="EMBL/GenBank/DDBJ databases">
        <authorList>
            <person name="Gilroy R."/>
        </authorList>
    </citation>
    <scope>NUCLEOTIDE SEQUENCE</scope>
    <source>
        <strain evidence="7">ChiSjej3B21-8574</strain>
    </source>
</reference>
<comment type="caution">
    <text evidence="7">The sequence shown here is derived from an EMBL/GenBank/DDBJ whole genome shotgun (WGS) entry which is preliminary data.</text>
</comment>
<dbReference type="InterPro" id="IPR011006">
    <property type="entry name" value="CheY-like_superfamily"/>
</dbReference>
<keyword evidence="2" id="KW-0963">Cytoplasm</keyword>
<dbReference type="SMART" id="SM00448">
    <property type="entry name" value="REC"/>
    <property type="match status" value="1"/>
</dbReference>
<proteinExistence type="predicted"/>
<dbReference type="GO" id="GO:0000156">
    <property type="term" value="F:phosphorelay response regulator activity"/>
    <property type="evidence" value="ECO:0007669"/>
    <property type="project" value="InterPro"/>
</dbReference>
<evidence type="ECO:0000259" key="6">
    <source>
        <dbReference type="PROSITE" id="PS50110"/>
    </source>
</evidence>
<protein>
    <recommendedName>
        <fullName evidence="1">Stage 0 sporulation protein A homolog</fullName>
    </recommendedName>
</protein>
<evidence type="ECO:0000313" key="8">
    <source>
        <dbReference type="Proteomes" id="UP000823904"/>
    </source>
</evidence>
<feature type="modified residue" description="4-aspartylphosphate" evidence="5">
    <location>
        <position position="61"/>
    </location>
</feature>
<dbReference type="SUPFAM" id="SSF52172">
    <property type="entry name" value="CheY-like"/>
    <property type="match status" value="1"/>
</dbReference>
<dbReference type="InterPro" id="IPR046947">
    <property type="entry name" value="LytR-like"/>
</dbReference>
<evidence type="ECO:0000256" key="4">
    <source>
        <dbReference type="ARBA" id="ARBA00024867"/>
    </source>
</evidence>
<dbReference type="Gene3D" id="3.40.50.2300">
    <property type="match status" value="1"/>
</dbReference>
<sequence>MIQILLCDDDHQIRAEIEKQINNQILICQYDMQIAESTSSPSILLNRLKQMKQRQNLYFLDVELKDPEYDGFLLGQEIRLADPEGIIVYITSFRDLAYKTFQYHVEAFDYIVKDRPDKLSSSIAKCLHDILDRMSSQFTPPPRFPVFYIQSREFSAQHSDR</sequence>
<comment type="function">
    <text evidence="4">May play the central regulatory role in sporulation. It may be an element of the effector pathway responsible for the activation of sporulation genes in response to nutritional stress. Spo0A may act in concert with spo0H (a sigma factor) to control the expression of some genes that are critical to the sporulation process.</text>
</comment>